<dbReference type="GO" id="GO:0004096">
    <property type="term" value="F:catalase activity"/>
    <property type="evidence" value="ECO:0007669"/>
    <property type="project" value="UniProtKB-EC"/>
</dbReference>
<gene>
    <name evidence="17" type="ORF">BWGOE8_11590</name>
</gene>
<feature type="compositionally biased region" description="Polar residues" evidence="15">
    <location>
        <begin position="1"/>
        <end position="24"/>
    </location>
</feature>
<dbReference type="PATRIC" id="fig|86662.25.peg.1134"/>
<dbReference type="InterPro" id="IPR011614">
    <property type="entry name" value="Catalase_core"/>
</dbReference>
<evidence type="ECO:0000256" key="14">
    <source>
        <dbReference type="RuleBase" id="RU000498"/>
    </source>
</evidence>
<evidence type="ECO:0000256" key="9">
    <source>
        <dbReference type="ARBA" id="ARBA00023004"/>
    </source>
</evidence>
<dbReference type="Gene3D" id="2.40.180.10">
    <property type="entry name" value="Catalase core domain"/>
    <property type="match status" value="1"/>
</dbReference>
<comment type="similarity">
    <text evidence="3 14">Belongs to the catalase family.</text>
</comment>
<dbReference type="InterPro" id="IPR002226">
    <property type="entry name" value="Catalase_haem_BS"/>
</dbReference>
<dbReference type="InterPro" id="IPR018028">
    <property type="entry name" value="Catalase"/>
</dbReference>
<dbReference type="PROSITE" id="PS00437">
    <property type="entry name" value="CATALASE_1"/>
    <property type="match status" value="1"/>
</dbReference>
<dbReference type="EMBL" id="LXLT01000018">
    <property type="protein sequence ID" value="OFD82574.1"/>
    <property type="molecule type" value="Genomic_DNA"/>
</dbReference>
<evidence type="ECO:0000256" key="8">
    <source>
        <dbReference type="ARBA" id="ARBA00023002"/>
    </source>
</evidence>
<dbReference type="SUPFAM" id="SSF56634">
    <property type="entry name" value="Heme-dependent catalase-like"/>
    <property type="match status" value="1"/>
</dbReference>
<comment type="caution">
    <text evidence="17">The sequence shown here is derived from an EMBL/GenBank/DDBJ whole genome shotgun (WGS) entry which is preliminary data.</text>
</comment>
<dbReference type="InterPro" id="IPR024711">
    <property type="entry name" value="Catalase_clade1/3"/>
</dbReference>
<keyword evidence="6 13" id="KW-0349">Heme</keyword>
<comment type="function">
    <text evidence="2">Decomposes hydrogen peroxide into water and oxygen; serves to protect cells from the toxic effects of hydrogen peroxide.</text>
</comment>
<evidence type="ECO:0000256" key="6">
    <source>
        <dbReference type="ARBA" id="ARBA00022617"/>
    </source>
</evidence>
<dbReference type="GO" id="GO:0042542">
    <property type="term" value="P:response to hydrogen peroxide"/>
    <property type="evidence" value="ECO:0007669"/>
    <property type="project" value="TreeGrafter"/>
</dbReference>
<keyword evidence="8 14" id="KW-0560">Oxidoreductase</keyword>
<keyword evidence="9 13" id="KW-0408">Iron</keyword>
<sequence>MTNPNNRLTTNQGAPVGDNQNSRTAGRRGPVLLEDYHLVEKLAHFDRERIPERVVHARGAGAHGVFVTKNSMKQYTKAAFLQNEGTETPVFVRFSTVIHGQGSPETARDPRGFAVKFYTEEGNYDIVGNHLPVFFIRDAIKFPDMVHSLKPAPDTNVQTPDRYWDFMTLTPESTHMMTWVFSDYGTPASYREMEGFGVHSFKWINAEGKIVYIKYHWKPQQDVRNLSAKEVQEVQGKDFNHATRDLFDAIEKGNHPKWDLHVQVMQLDETDSLDFDPLDPTKVWPEDRFPLIEVGTMTLNRNPKNFFAEVEQVAFSPSATVNGIEPSEDKLLQGRLFSYPDTQRYRLGANYLQIPVNCPYAAVHNQQRDGAMQVDQNPSTINYEPSRHTENPVEDPTYRDSTMKVEGYVSREKIEKPNDFKQAGERYRSFSKAEQDNLIANLANDLKDVNERTKLLAVCNFFRADQEYGMRLARALNVDITQYVGNAPK</sequence>
<keyword evidence="10 14" id="KW-0376">Hydrogen peroxide</keyword>
<reference evidence="17 18" key="1">
    <citation type="submission" date="2016-05" db="EMBL/GenBank/DDBJ databases">
        <title>Bacillus thuringiensis and Bacillus weihenstephanensis as novel biocontrol agents of wilt causing Verticillium species.</title>
        <authorList>
            <person name="Hollensteiner J."/>
            <person name="Wemheuer F."/>
            <person name="Harting R."/>
            <person name="Kolarzyk A."/>
            <person name="Diaz-Valerio S."/>
            <person name="Poehlein A."/>
            <person name="Brzuszkiewicz E."/>
            <person name="Nesemann K."/>
            <person name="Braus-Stromeyer S."/>
            <person name="Braus G."/>
            <person name="Daniel R."/>
            <person name="Liesegang H."/>
        </authorList>
    </citation>
    <scope>NUCLEOTIDE SEQUENCE [LARGE SCALE GENOMIC DNA]</scope>
    <source>
        <strain evidence="17 18">GOE8</strain>
    </source>
</reference>
<dbReference type="PRINTS" id="PR00067">
    <property type="entry name" value="CATALASE"/>
</dbReference>
<feature type="binding site" description="axial binding residue" evidence="13">
    <location>
        <position position="339"/>
    </location>
    <ligand>
        <name>heme</name>
        <dbReference type="ChEBI" id="CHEBI:30413"/>
    </ligand>
    <ligandPart>
        <name>Fe</name>
        <dbReference type="ChEBI" id="CHEBI:18248"/>
    </ligandPart>
</feature>
<dbReference type="PROSITE" id="PS00438">
    <property type="entry name" value="CATALASE_2"/>
    <property type="match status" value="1"/>
</dbReference>
<dbReference type="InterPro" id="IPR020835">
    <property type="entry name" value="Catalase_sf"/>
</dbReference>
<dbReference type="PROSITE" id="PS51402">
    <property type="entry name" value="CATALASE_3"/>
    <property type="match status" value="1"/>
</dbReference>
<evidence type="ECO:0000256" key="15">
    <source>
        <dbReference type="SAM" id="MobiDB-lite"/>
    </source>
</evidence>
<dbReference type="Pfam" id="PF06628">
    <property type="entry name" value="Catalase-rel"/>
    <property type="match status" value="1"/>
</dbReference>
<dbReference type="GO" id="GO:0046872">
    <property type="term" value="F:metal ion binding"/>
    <property type="evidence" value="ECO:0007669"/>
    <property type="project" value="UniProtKB-KW"/>
</dbReference>
<dbReference type="PANTHER" id="PTHR11465">
    <property type="entry name" value="CATALASE"/>
    <property type="match status" value="1"/>
</dbReference>
<dbReference type="InterPro" id="IPR024708">
    <property type="entry name" value="Catalase_AS"/>
</dbReference>
<dbReference type="GO" id="GO:0020037">
    <property type="term" value="F:heme binding"/>
    <property type="evidence" value="ECO:0007669"/>
    <property type="project" value="InterPro"/>
</dbReference>
<feature type="active site" evidence="12">
    <location>
        <position position="56"/>
    </location>
</feature>
<accession>A0A1E8BB68</accession>
<organism evidence="17 18">
    <name type="scientific">Bacillus mycoides</name>
    <dbReference type="NCBI Taxonomy" id="1405"/>
    <lineage>
        <taxon>Bacteria</taxon>
        <taxon>Bacillati</taxon>
        <taxon>Bacillota</taxon>
        <taxon>Bacilli</taxon>
        <taxon>Bacillales</taxon>
        <taxon>Bacillaceae</taxon>
        <taxon>Bacillus</taxon>
        <taxon>Bacillus cereus group</taxon>
    </lineage>
</organism>
<evidence type="ECO:0000313" key="18">
    <source>
        <dbReference type="Proteomes" id="UP000175706"/>
    </source>
</evidence>
<dbReference type="PIRSF" id="PIRSF038928">
    <property type="entry name" value="Catalase_clade1-3"/>
    <property type="match status" value="1"/>
</dbReference>
<evidence type="ECO:0000256" key="7">
    <source>
        <dbReference type="ARBA" id="ARBA00022723"/>
    </source>
</evidence>
<dbReference type="GO" id="GO:0042744">
    <property type="term" value="P:hydrogen peroxide catabolic process"/>
    <property type="evidence" value="ECO:0007669"/>
    <property type="project" value="UniProtKB-KW"/>
</dbReference>
<dbReference type="SMART" id="SM01060">
    <property type="entry name" value="Catalase"/>
    <property type="match status" value="1"/>
</dbReference>
<dbReference type="CDD" id="cd08154">
    <property type="entry name" value="catalase_clade_1"/>
    <property type="match status" value="1"/>
</dbReference>
<dbReference type="EC" id="1.11.1.6" evidence="4 14"/>
<feature type="region of interest" description="Disordered" evidence="15">
    <location>
        <begin position="1"/>
        <end position="28"/>
    </location>
</feature>
<comment type="cofactor">
    <cofactor evidence="1 13">
        <name>heme</name>
        <dbReference type="ChEBI" id="CHEBI:30413"/>
    </cofactor>
</comment>
<evidence type="ECO:0000256" key="2">
    <source>
        <dbReference type="ARBA" id="ARBA00002974"/>
    </source>
</evidence>
<proteinExistence type="inferred from homology"/>
<dbReference type="InterPro" id="IPR010582">
    <property type="entry name" value="Catalase_immune_responsive"/>
</dbReference>
<evidence type="ECO:0000256" key="13">
    <source>
        <dbReference type="PIRSR" id="PIRSR038928-2"/>
    </source>
</evidence>
<dbReference type="PANTHER" id="PTHR11465:SF23">
    <property type="entry name" value="CATALASE-2"/>
    <property type="match status" value="1"/>
</dbReference>
<dbReference type="Pfam" id="PF00199">
    <property type="entry name" value="Catalase"/>
    <property type="match status" value="1"/>
</dbReference>
<evidence type="ECO:0000259" key="16">
    <source>
        <dbReference type="SMART" id="SM01060"/>
    </source>
</evidence>
<evidence type="ECO:0000256" key="3">
    <source>
        <dbReference type="ARBA" id="ARBA00005329"/>
    </source>
</evidence>
<dbReference type="AlphaFoldDB" id="A0A1E8BB68"/>
<name>A0A1E8BB68_BACMY</name>
<evidence type="ECO:0000256" key="12">
    <source>
        <dbReference type="PIRSR" id="PIRSR038928-1"/>
    </source>
</evidence>
<feature type="active site" evidence="12">
    <location>
        <position position="129"/>
    </location>
</feature>
<keyword evidence="5 14" id="KW-0575">Peroxidase</keyword>
<evidence type="ECO:0000256" key="10">
    <source>
        <dbReference type="ARBA" id="ARBA00023324"/>
    </source>
</evidence>
<protein>
    <recommendedName>
        <fullName evidence="4 14">Catalase</fullName>
        <ecNumber evidence="4 14">1.11.1.6</ecNumber>
    </recommendedName>
</protein>
<feature type="domain" description="Catalase core" evidence="16">
    <location>
        <begin position="9"/>
        <end position="392"/>
    </location>
</feature>
<evidence type="ECO:0000256" key="5">
    <source>
        <dbReference type="ARBA" id="ARBA00022559"/>
    </source>
</evidence>
<evidence type="ECO:0000256" key="1">
    <source>
        <dbReference type="ARBA" id="ARBA00001971"/>
    </source>
</evidence>
<keyword evidence="7 13" id="KW-0479">Metal-binding</keyword>
<dbReference type="Proteomes" id="UP000175706">
    <property type="component" value="Unassembled WGS sequence"/>
</dbReference>
<dbReference type="GO" id="GO:0005737">
    <property type="term" value="C:cytoplasm"/>
    <property type="evidence" value="ECO:0007669"/>
    <property type="project" value="TreeGrafter"/>
</dbReference>
<evidence type="ECO:0000256" key="11">
    <source>
        <dbReference type="ARBA" id="ARBA00049254"/>
    </source>
</evidence>
<dbReference type="RefSeq" id="WP_070141255.1">
    <property type="nucleotide sequence ID" value="NZ_LXLT01000018.1"/>
</dbReference>
<evidence type="ECO:0000256" key="4">
    <source>
        <dbReference type="ARBA" id="ARBA00012314"/>
    </source>
</evidence>
<evidence type="ECO:0000313" key="17">
    <source>
        <dbReference type="EMBL" id="OFD82574.1"/>
    </source>
</evidence>
<dbReference type="FunFam" id="2.40.180.10:FF:000002">
    <property type="entry name" value="Catalase"/>
    <property type="match status" value="1"/>
</dbReference>
<comment type="catalytic activity">
    <reaction evidence="11 14">
        <text>2 H2O2 = O2 + 2 H2O</text>
        <dbReference type="Rhea" id="RHEA:20309"/>
        <dbReference type="ChEBI" id="CHEBI:15377"/>
        <dbReference type="ChEBI" id="CHEBI:15379"/>
        <dbReference type="ChEBI" id="CHEBI:16240"/>
        <dbReference type="EC" id="1.11.1.6"/>
    </reaction>
</comment>